<dbReference type="InterPro" id="IPR018368">
    <property type="entry name" value="ClpA/B_CS1"/>
</dbReference>
<dbReference type="RefSeq" id="WP_064988740.1">
    <property type="nucleotide sequence ID" value="NZ_CP033361.1"/>
</dbReference>
<evidence type="ECO:0000313" key="10">
    <source>
        <dbReference type="Proteomes" id="UP000503339"/>
    </source>
</evidence>
<protein>
    <submittedName>
        <fullName evidence="9">ATP-dependent Clp protease ATP-binding subunit</fullName>
    </submittedName>
</protein>
<dbReference type="PRINTS" id="PR00300">
    <property type="entry name" value="CLPPROTEASEA"/>
</dbReference>
<evidence type="ECO:0000256" key="5">
    <source>
        <dbReference type="ARBA" id="ARBA00023186"/>
    </source>
</evidence>
<dbReference type="Gene3D" id="3.40.50.300">
    <property type="entry name" value="P-loop containing nucleotide triphosphate hydrolases"/>
    <property type="match status" value="3"/>
</dbReference>
<dbReference type="CDD" id="cd00009">
    <property type="entry name" value="AAA"/>
    <property type="match status" value="1"/>
</dbReference>
<dbReference type="CDD" id="cd19499">
    <property type="entry name" value="RecA-like_ClpB_Hsp104-like"/>
    <property type="match status" value="1"/>
</dbReference>
<keyword evidence="5" id="KW-0143">Chaperone</keyword>
<dbReference type="GO" id="GO:0005524">
    <property type="term" value="F:ATP binding"/>
    <property type="evidence" value="ECO:0007669"/>
    <property type="project" value="UniProtKB-KW"/>
</dbReference>
<dbReference type="Pfam" id="PF10431">
    <property type="entry name" value="ClpB_D2-small"/>
    <property type="match status" value="1"/>
</dbReference>
<feature type="region of interest" description="Disordered" evidence="6">
    <location>
        <begin position="518"/>
        <end position="539"/>
    </location>
</feature>
<dbReference type="InterPro" id="IPR004176">
    <property type="entry name" value="Clp_R_N"/>
</dbReference>
<keyword evidence="2" id="KW-0677">Repeat</keyword>
<dbReference type="Gene3D" id="1.10.8.60">
    <property type="match status" value="1"/>
</dbReference>
<dbReference type="SUPFAM" id="SSF52540">
    <property type="entry name" value="P-loop containing nucleoside triphosphate hydrolases"/>
    <property type="match status" value="2"/>
</dbReference>
<evidence type="ECO:0000256" key="3">
    <source>
        <dbReference type="ARBA" id="ARBA00022741"/>
    </source>
</evidence>
<dbReference type="Pfam" id="PF00004">
    <property type="entry name" value="AAA"/>
    <property type="match status" value="1"/>
</dbReference>
<dbReference type="GO" id="GO:0008233">
    <property type="term" value="F:peptidase activity"/>
    <property type="evidence" value="ECO:0007669"/>
    <property type="project" value="UniProtKB-KW"/>
</dbReference>
<keyword evidence="3" id="KW-0547">Nucleotide-binding</keyword>
<dbReference type="InterPro" id="IPR003593">
    <property type="entry name" value="AAA+_ATPase"/>
</dbReference>
<dbReference type="InterPro" id="IPR050130">
    <property type="entry name" value="ClpA_ClpB"/>
</dbReference>
<evidence type="ECO:0000259" key="8">
    <source>
        <dbReference type="SMART" id="SM01086"/>
    </source>
</evidence>
<evidence type="ECO:0000259" key="7">
    <source>
        <dbReference type="SMART" id="SM00382"/>
    </source>
</evidence>
<feature type="domain" description="AAA+ ATPase" evidence="7">
    <location>
        <begin position="678"/>
        <end position="838"/>
    </location>
</feature>
<dbReference type="AlphaFoldDB" id="A0A6M7UWB6"/>
<comment type="similarity">
    <text evidence="1">Belongs to the ClpA/ClpB family.</text>
</comment>
<dbReference type="PANTHER" id="PTHR11638:SF184">
    <property type="entry name" value="ATPASE WITH CHAPERONE ACTIVITY"/>
    <property type="match status" value="1"/>
</dbReference>
<dbReference type="SUPFAM" id="SSF81923">
    <property type="entry name" value="Double Clp-N motif"/>
    <property type="match status" value="1"/>
</dbReference>
<dbReference type="PROSITE" id="PS00870">
    <property type="entry name" value="CLPAB_1"/>
    <property type="match status" value="1"/>
</dbReference>
<dbReference type="GO" id="GO:0005737">
    <property type="term" value="C:cytoplasm"/>
    <property type="evidence" value="ECO:0007669"/>
    <property type="project" value="TreeGrafter"/>
</dbReference>
<keyword evidence="10" id="KW-1185">Reference proteome</keyword>
<reference evidence="9 10" key="1">
    <citation type="submission" date="2018-10" db="EMBL/GenBank/DDBJ databases">
        <authorList>
            <person name="Perry B.J."/>
            <person name="Sullivan J.T."/>
            <person name="Murphy R.J.T."/>
            <person name="Ramsay J.P."/>
            <person name="Ronson C.W."/>
        </authorList>
    </citation>
    <scope>NUCLEOTIDE SEQUENCE [LARGE SCALE GENOMIC DNA]</scope>
    <source>
        <strain evidence="9 10">NZP2014</strain>
    </source>
</reference>
<evidence type="ECO:0000256" key="4">
    <source>
        <dbReference type="ARBA" id="ARBA00022840"/>
    </source>
</evidence>
<dbReference type="Gene3D" id="1.10.1780.10">
    <property type="entry name" value="Clp, N-terminal domain"/>
    <property type="match status" value="1"/>
</dbReference>
<dbReference type="Pfam" id="PF02861">
    <property type="entry name" value="Clp_N"/>
    <property type="match status" value="1"/>
</dbReference>
<gene>
    <name evidence="9" type="ORF">EB233_27125</name>
</gene>
<feature type="region of interest" description="Disordered" evidence="6">
    <location>
        <begin position="163"/>
        <end position="188"/>
    </location>
</feature>
<dbReference type="EMBL" id="CP033361">
    <property type="protein sequence ID" value="QKC80140.1"/>
    <property type="molecule type" value="Genomic_DNA"/>
</dbReference>
<keyword evidence="4 9" id="KW-0067">ATP-binding</keyword>
<keyword evidence="9" id="KW-0645">Protease</keyword>
<dbReference type="Pfam" id="PF07724">
    <property type="entry name" value="AAA_2"/>
    <property type="match status" value="1"/>
</dbReference>
<dbReference type="GO" id="GO:0006508">
    <property type="term" value="P:proteolysis"/>
    <property type="evidence" value="ECO:0007669"/>
    <property type="project" value="UniProtKB-KW"/>
</dbReference>
<evidence type="ECO:0000256" key="1">
    <source>
        <dbReference type="ARBA" id="ARBA00008675"/>
    </source>
</evidence>
<organism evidence="9 10">
    <name type="scientific">Mesorhizobium erdmanii</name>
    <dbReference type="NCBI Taxonomy" id="1777866"/>
    <lineage>
        <taxon>Bacteria</taxon>
        <taxon>Pseudomonadati</taxon>
        <taxon>Pseudomonadota</taxon>
        <taxon>Alphaproteobacteria</taxon>
        <taxon>Hyphomicrobiales</taxon>
        <taxon>Phyllobacteriaceae</taxon>
        <taxon>Mesorhizobium</taxon>
    </lineage>
</organism>
<feature type="compositionally biased region" description="Low complexity" evidence="6">
    <location>
        <begin position="519"/>
        <end position="531"/>
    </location>
</feature>
<dbReference type="SMART" id="SM01086">
    <property type="entry name" value="ClpB_D2-small"/>
    <property type="match status" value="1"/>
</dbReference>
<dbReference type="PANTHER" id="PTHR11638">
    <property type="entry name" value="ATP-DEPENDENT CLP PROTEASE"/>
    <property type="match status" value="1"/>
</dbReference>
<evidence type="ECO:0000256" key="2">
    <source>
        <dbReference type="ARBA" id="ARBA00022737"/>
    </source>
</evidence>
<dbReference type="FunFam" id="3.40.50.300:FF:000025">
    <property type="entry name" value="ATP-dependent Clp protease subunit"/>
    <property type="match status" value="1"/>
</dbReference>
<dbReference type="Pfam" id="PF17871">
    <property type="entry name" value="AAA_lid_9"/>
    <property type="match status" value="1"/>
</dbReference>
<dbReference type="KEGG" id="merd:EB233_27125"/>
<dbReference type="InterPro" id="IPR001270">
    <property type="entry name" value="ClpA/B"/>
</dbReference>
<feature type="domain" description="Clp ATPase C-terminal" evidence="8">
    <location>
        <begin position="850"/>
        <end position="942"/>
    </location>
</feature>
<dbReference type="SMART" id="SM00382">
    <property type="entry name" value="AAA"/>
    <property type="match status" value="2"/>
</dbReference>
<evidence type="ECO:0000256" key="6">
    <source>
        <dbReference type="SAM" id="MobiDB-lite"/>
    </source>
</evidence>
<sequence length="945" mass="101853">MEQRRSSQTFKRKELVGKLNAVGVRAFKAAADTAKLRGNPYVELVHFIQQLVLSERSDVQMIVADAGLDASRLTADMTRAIDKLPYGATSVEEFSDHIFHAIQEGWNLATLEFGVEEVRSAHILLACLKLPVLEGLVSKISAEFDKIDADGVISRFADVTEGSLEAGSPPAAGPAETPQKRGPGGDSALAKYATDLTQRARDGKIDPVVGRDPEIRQIVDILMRRRQNNPILTGEAGVGKTAVVEGFALRVAAEDVPPALQGISVRMLDVGLMQAGASVKGEFEKRLKAVIDEVQSSETPVILFIDEAHTLIGAGGAAGIGDAANLLKPALARGELRTIAATTWAEYKQHIEKDPALTRRFQVVKIDEPSEAVAVLMLRGVAGVLEQHHEVQILDEAIEAAVSLSHRYIPARQLPDKAVSLLDTACARVAISQHATPAEVEDILRRRQALEVERGIIGREAAIGIEVADRQARVETGLAETEVTLAAAQQRWDREKALVAEILELRARLRGEGVPLDQAATAEADTETTATDAEKTKVPKTEPLKTEPLRTETTKAELAKAVKPKAKAAKVKAEMVAEPAPSDPAPDLARLRDLMAELAAAQGETPLILPSVDRNAVAAVVQDWTGIPTGRMLSSQTEKALRLASTLSERVVGQDHAMEMIARRVQTSRAGLGAPEKPVGVFLLCGPSGVGKTETALALAETLYGGEQNLISINMSEFQEAHTVSTLKGAPPGYVGYGKGGILTEAVRRKPYSVILLDEVEKAHPDVHEIFFQVFDKGMMDDSEGRRIDFKNTLILLTSNVGSEVIMDRTGNGTVRAGLDDLDTALRSPLLKVFPAAFLGRVVTIPYYPLSDSMIEAITRHQFAKIARRLRATNDAELVIGDGVMDMVKARCTEIESGGRMIDAILTNTLLPELSRGVLNRSLAGEKMTKVTVGASKDGFTYSFE</sequence>
<dbReference type="GO" id="GO:0016887">
    <property type="term" value="F:ATP hydrolysis activity"/>
    <property type="evidence" value="ECO:0007669"/>
    <property type="project" value="InterPro"/>
</dbReference>
<dbReference type="InterPro" id="IPR003959">
    <property type="entry name" value="ATPase_AAA_core"/>
</dbReference>
<feature type="compositionally biased region" description="Low complexity" evidence="6">
    <location>
        <begin position="165"/>
        <end position="177"/>
    </location>
</feature>
<evidence type="ECO:0000313" key="9">
    <source>
        <dbReference type="EMBL" id="QKC80140.1"/>
    </source>
</evidence>
<accession>A0A6M7UWB6</accession>
<dbReference type="InterPro" id="IPR036628">
    <property type="entry name" value="Clp_N_dom_sf"/>
</dbReference>
<dbReference type="InterPro" id="IPR041546">
    <property type="entry name" value="ClpA/ClpB_AAA_lid"/>
</dbReference>
<dbReference type="InterPro" id="IPR027417">
    <property type="entry name" value="P-loop_NTPase"/>
</dbReference>
<feature type="domain" description="AAA+ ATPase" evidence="7">
    <location>
        <begin position="226"/>
        <end position="367"/>
    </location>
</feature>
<dbReference type="Proteomes" id="UP000503339">
    <property type="component" value="Chromosome"/>
</dbReference>
<name>A0A6M7UWB6_9HYPH</name>
<keyword evidence="9" id="KW-0378">Hydrolase</keyword>
<dbReference type="GO" id="GO:0034605">
    <property type="term" value="P:cellular response to heat"/>
    <property type="evidence" value="ECO:0007669"/>
    <property type="project" value="TreeGrafter"/>
</dbReference>
<dbReference type="InterPro" id="IPR019489">
    <property type="entry name" value="Clp_ATPase_C"/>
</dbReference>
<proteinExistence type="inferred from homology"/>